<evidence type="ECO:0000313" key="2">
    <source>
        <dbReference type="Proteomes" id="UP000887159"/>
    </source>
</evidence>
<evidence type="ECO:0000313" key="1">
    <source>
        <dbReference type="EMBL" id="GFY26620.1"/>
    </source>
</evidence>
<accession>A0A8X6W226</accession>
<organism evidence="1 2">
    <name type="scientific">Trichonephila clavipes</name>
    <name type="common">Golden silk orbweaver</name>
    <name type="synonym">Nephila clavipes</name>
    <dbReference type="NCBI Taxonomy" id="2585209"/>
    <lineage>
        <taxon>Eukaryota</taxon>
        <taxon>Metazoa</taxon>
        <taxon>Ecdysozoa</taxon>
        <taxon>Arthropoda</taxon>
        <taxon>Chelicerata</taxon>
        <taxon>Arachnida</taxon>
        <taxon>Araneae</taxon>
        <taxon>Araneomorphae</taxon>
        <taxon>Entelegynae</taxon>
        <taxon>Araneoidea</taxon>
        <taxon>Nephilidae</taxon>
        <taxon>Trichonephila</taxon>
    </lineage>
</organism>
<comment type="caution">
    <text evidence="1">The sequence shown here is derived from an EMBL/GenBank/DDBJ whole genome shotgun (WGS) entry which is preliminary data.</text>
</comment>
<sequence length="161" mass="17827">MASQFGEISLRNLCLAFIQLNFNFPQRVRSLIGKSSAFYAADCRRRDAHTTNLSHAQLHTPPSASIAHLHARRSVAWRFAFQKRVREKKGGVARERSVPKARSGPSSNYLEAVIMSSDQQPLSVSRCLPEGQGSTSPLPVVLSLNLSSPVKRKGRKETELS</sequence>
<gene>
    <name evidence="1" type="ORF">TNCV_2879481</name>
</gene>
<reference evidence="1" key="1">
    <citation type="submission" date="2020-08" db="EMBL/GenBank/DDBJ databases">
        <title>Multicomponent nature underlies the extraordinary mechanical properties of spider dragline silk.</title>
        <authorList>
            <person name="Kono N."/>
            <person name="Nakamura H."/>
            <person name="Mori M."/>
            <person name="Yoshida Y."/>
            <person name="Ohtoshi R."/>
            <person name="Malay A.D."/>
            <person name="Moran D.A.P."/>
            <person name="Tomita M."/>
            <person name="Numata K."/>
            <person name="Arakawa K."/>
        </authorList>
    </citation>
    <scope>NUCLEOTIDE SEQUENCE</scope>
</reference>
<proteinExistence type="predicted"/>
<dbReference type="Proteomes" id="UP000887159">
    <property type="component" value="Unassembled WGS sequence"/>
</dbReference>
<keyword evidence="2" id="KW-1185">Reference proteome</keyword>
<name>A0A8X6W226_TRICX</name>
<protein>
    <submittedName>
        <fullName evidence="1">Uncharacterized protein</fullName>
    </submittedName>
</protein>
<dbReference type="AlphaFoldDB" id="A0A8X6W226"/>
<dbReference type="EMBL" id="BMAU01021376">
    <property type="protein sequence ID" value="GFY26620.1"/>
    <property type="molecule type" value="Genomic_DNA"/>
</dbReference>